<sequence>MLSKWRIIIAALIIIAISLTSYTLINSKNKTEEAVGSNLTEEQITNNIKAFAKLYGYIRYFHPSDEAAELDWDGFAMYGVEQVKNSRDTEELKQNLERLFIPIAPTLTLTTDKNFNKNDTEIEKLLNDETNSQFIFWQHKGVQTNFTSDIYGSTNEIYGSKKVIFTEENGQINLEEPLFEGHLDKENYVIEKDLTKDIKSIIPVVLPFEPGEGSKGSTSESKEAFEALQDGVYNTRVDGLFTNKEDARISGVVITWNVYQHFYPYLDEVDVNWEEKLPQFINSVKGEQNYKEYVSSLELLVENAQDGHSMVASRLDRNPSSLPFRVQLINDEIVITEVLEDSLFEVGDVIVKKDGEDANKIIAELINQTSGSPQYKEAFGEIKFVRGKLGTKANFEVLRQGEMVEVSSSYGQPIENLTLKETDPIYEIKDGIYYISLHRNITEKELEEKYHDLVSAKGLIFDGRYYPAASALQYLQHLTDEPVPTSKFRIPQYLLPDQQGEITYFEGTWELDAKTPKFEGEIVFLSDGSTMSYGETVLGFVENHNLGTIVGQSSAGANGNINGVGLMEGILIYFTGMKVLKDDESQHHIIGIQPDITVDYTLEAVKNGKDDFIEKAIEVIEKNTN</sequence>
<dbReference type="Gene3D" id="3.90.226.10">
    <property type="entry name" value="2-enoyl-CoA Hydratase, Chain A, domain 1"/>
    <property type="match status" value="1"/>
</dbReference>
<dbReference type="SUPFAM" id="SSF52096">
    <property type="entry name" value="ClpP/crotonase"/>
    <property type="match status" value="1"/>
</dbReference>
<dbReference type="RefSeq" id="WP_343801177.1">
    <property type="nucleotide sequence ID" value="NZ_BAAADJ010000057.1"/>
</dbReference>
<dbReference type="EMBL" id="BAAADJ010000057">
    <property type="protein sequence ID" value="GAA0339535.1"/>
    <property type="molecule type" value="Genomic_DNA"/>
</dbReference>
<comment type="caution">
    <text evidence="3">The sequence shown here is derived from an EMBL/GenBank/DDBJ whole genome shotgun (WGS) entry which is preliminary data.</text>
</comment>
<evidence type="ECO:0000313" key="3">
    <source>
        <dbReference type="EMBL" id="GAA0339535.1"/>
    </source>
</evidence>
<protein>
    <submittedName>
        <fullName evidence="3">S41 family peptidase</fullName>
    </submittedName>
</protein>
<dbReference type="Proteomes" id="UP001500782">
    <property type="component" value="Unassembled WGS sequence"/>
</dbReference>
<dbReference type="InterPro" id="IPR029045">
    <property type="entry name" value="ClpP/crotonase-like_dom_sf"/>
</dbReference>
<accession>A0ABP3G9K8</accession>
<evidence type="ECO:0000313" key="4">
    <source>
        <dbReference type="Proteomes" id="UP001500782"/>
    </source>
</evidence>
<dbReference type="Pfam" id="PF03572">
    <property type="entry name" value="Peptidase_S41"/>
    <property type="match status" value="1"/>
</dbReference>
<feature type="transmembrane region" description="Helical" evidence="1">
    <location>
        <begin position="7"/>
        <end position="25"/>
    </location>
</feature>
<keyword evidence="1" id="KW-1133">Transmembrane helix</keyword>
<reference evidence="4" key="1">
    <citation type="journal article" date="2019" name="Int. J. Syst. Evol. Microbiol.">
        <title>The Global Catalogue of Microorganisms (GCM) 10K type strain sequencing project: providing services to taxonomists for standard genome sequencing and annotation.</title>
        <authorList>
            <consortium name="The Broad Institute Genomics Platform"/>
            <consortium name="The Broad Institute Genome Sequencing Center for Infectious Disease"/>
            <person name="Wu L."/>
            <person name="Ma J."/>
        </authorList>
    </citation>
    <scope>NUCLEOTIDE SEQUENCE [LARGE SCALE GENOMIC DNA]</scope>
    <source>
        <strain evidence="4">JCM 9731</strain>
    </source>
</reference>
<gene>
    <name evidence="3" type="ORF">GCM10008967_32350</name>
</gene>
<feature type="domain" description="Tail specific protease" evidence="2">
    <location>
        <begin position="434"/>
        <end position="598"/>
    </location>
</feature>
<name>A0ABP3G9K8_9BACI</name>
<keyword evidence="1" id="KW-0812">Transmembrane</keyword>
<evidence type="ECO:0000256" key="1">
    <source>
        <dbReference type="SAM" id="Phobius"/>
    </source>
</evidence>
<evidence type="ECO:0000259" key="2">
    <source>
        <dbReference type="Pfam" id="PF03572"/>
    </source>
</evidence>
<keyword evidence="1" id="KW-0472">Membrane</keyword>
<organism evidence="3 4">
    <name type="scientific">Bacillus carboniphilus</name>
    <dbReference type="NCBI Taxonomy" id="86663"/>
    <lineage>
        <taxon>Bacteria</taxon>
        <taxon>Bacillati</taxon>
        <taxon>Bacillota</taxon>
        <taxon>Bacilli</taxon>
        <taxon>Bacillales</taxon>
        <taxon>Bacillaceae</taxon>
        <taxon>Bacillus</taxon>
    </lineage>
</organism>
<dbReference type="InterPro" id="IPR005151">
    <property type="entry name" value="Tail-specific_protease"/>
</dbReference>
<keyword evidence="4" id="KW-1185">Reference proteome</keyword>
<proteinExistence type="predicted"/>